<protein>
    <submittedName>
        <fullName evidence="2">Uncharacterized protein</fullName>
    </submittedName>
</protein>
<dbReference type="Proteomes" id="UP001597116">
    <property type="component" value="Unassembled WGS sequence"/>
</dbReference>
<evidence type="ECO:0000313" key="3">
    <source>
        <dbReference type="Proteomes" id="UP001597116"/>
    </source>
</evidence>
<organism evidence="2 3">
    <name type="scientific">Larkinella insperata</name>
    <dbReference type="NCBI Taxonomy" id="332158"/>
    <lineage>
        <taxon>Bacteria</taxon>
        <taxon>Pseudomonadati</taxon>
        <taxon>Bacteroidota</taxon>
        <taxon>Cytophagia</taxon>
        <taxon>Cytophagales</taxon>
        <taxon>Spirosomataceae</taxon>
        <taxon>Larkinella</taxon>
    </lineage>
</organism>
<name>A0ABW3QD90_9BACT</name>
<evidence type="ECO:0000256" key="1">
    <source>
        <dbReference type="SAM" id="Coils"/>
    </source>
</evidence>
<keyword evidence="1" id="KW-0175">Coiled coil</keyword>
<feature type="coiled-coil region" evidence="1">
    <location>
        <begin position="4"/>
        <end position="52"/>
    </location>
</feature>
<dbReference type="RefSeq" id="WP_265990853.1">
    <property type="nucleotide sequence ID" value="NZ_CP110973.1"/>
</dbReference>
<gene>
    <name evidence="2" type="ORF">ACFQ4C_18000</name>
</gene>
<proteinExistence type="predicted"/>
<evidence type="ECO:0000313" key="2">
    <source>
        <dbReference type="EMBL" id="MFD1143025.1"/>
    </source>
</evidence>
<dbReference type="EMBL" id="JBHTLP010000011">
    <property type="protein sequence ID" value="MFD1143025.1"/>
    <property type="molecule type" value="Genomic_DNA"/>
</dbReference>
<keyword evidence="3" id="KW-1185">Reference proteome</keyword>
<accession>A0ABW3QD90</accession>
<comment type="caution">
    <text evidence="2">The sequence shown here is derived from an EMBL/GenBank/DDBJ whole genome shotgun (WGS) entry which is preliminary data.</text>
</comment>
<sequence>MAKDQEKEVTVESLQAELAEKKAEILEATTIIEAQGKTITELEAKVASLEKSPAQFPVITVGGKRYEVQVKSFQLGKEVITVDELLADEELQHKAVEKGFGFLVEIAE</sequence>
<reference evidence="3" key="1">
    <citation type="journal article" date="2019" name="Int. J. Syst. Evol. Microbiol.">
        <title>The Global Catalogue of Microorganisms (GCM) 10K type strain sequencing project: providing services to taxonomists for standard genome sequencing and annotation.</title>
        <authorList>
            <consortium name="The Broad Institute Genomics Platform"/>
            <consortium name="The Broad Institute Genome Sequencing Center for Infectious Disease"/>
            <person name="Wu L."/>
            <person name="Ma J."/>
        </authorList>
    </citation>
    <scope>NUCLEOTIDE SEQUENCE [LARGE SCALE GENOMIC DNA]</scope>
    <source>
        <strain evidence="3">CCUG 55608</strain>
    </source>
</reference>